<dbReference type="InterPro" id="IPR023309">
    <property type="entry name" value="Endo-1-4-beta-glucanase_dom2"/>
</dbReference>
<keyword evidence="5" id="KW-0326">Glycosidase</keyword>
<dbReference type="PROSITE" id="PS51173">
    <property type="entry name" value="CBM2"/>
    <property type="match status" value="1"/>
</dbReference>
<dbReference type="GO" id="GO:0016787">
    <property type="term" value="F:hydrolase activity"/>
    <property type="evidence" value="ECO:0007669"/>
    <property type="project" value="UniProtKB-KW"/>
</dbReference>
<evidence type="ECO:0000313" key="11">
    <source>
        <dbReference type="Proteomes" id="UP001183246"/>
    </source>
</evidence>
<dbReference type="SUPFAM" id="SSF49384">
    <property type="entry name" value="Carbohydrate-binding domain"/>
    <property type="match status" value="1"/>
</dbReference>
<dbReference type="InterPro" id="IPR012341">
    <property type="entry name" value="6hp_glycosidase-like_sf"/>
</dbReference>
<dbReference type="Proteomes" id="UP001183246">
    <property type="component" value="Unassembled WGS sequence"/>
</dbReference>
<dbReference type="PRINTS" id="PR00844">
    <property type="entry name" value="GLHYDRLASE48"/>
</dbReference>
<dbReference type="Pfam" id="PF00553">
    <property type="entry name" value="CBM_2"/>
    <property type="match status" value="1"/>
</dbReference>
<keyword evidence="6" id="KW-0624">Polysaccharide degradation</keyword>
<dbReference type="InterPro" id="IPR012291">
    <property type="entry name" value="CBM2_carb-bd_dom_sf"/>
</dbReference>
<dbReference type="InterPro" id="IPR008928">
    <property type="entry name" value="6-hairpin_glycosidase_sf"/>
</dbReference>
<evidence type="ECO:0000256" key="5">
    <source>
        <dbReference type="ARBA" id="ARBA00023295"/>
    </source>
</evidence>
<dbReference type="EMBL" id="JAVREL010000001">
    <property type="protein sequence ID" value="MDT0341685.1"/>
    <property type="molecule type" value="Genomic_DNA"/>
</dbReference>
<sequence length="891" mass="95982">MRLRKRAPAGTSPPSGTRRRRVVRRGRVAALIALALPLSLTAGLSNSAQAADPACSVDYSANDWGSGFTANVTIHNEGTAALNGWTLTYSYSGNQRLAQGWNGRWSQSGQTVTVVNESFNATIPAGGSTSAGANFTYSGTNTAPTTFSVNGSVCGEEPVEDPAIVAAPTSLALQRGASGTVGLRLNAQPTSNVTVSVARTSGNSDLAISGPATRTFTPTNWNITQSVTIAAGTTGSGSAVFTASAPGHEPATFTVTQLGGGTGDGENEERFLSLYEQIKNPANGYFSPEGVPYHSVETLIVEAPDYGHETTSEAYSYLIWLEAQYGRITEDWGPFNAAWEVMEEYMIPEADEQPTNSFYDPSSPATYAPESTNPGDYPAELDNSIPVGDDPLANELSSTYNTDNIYGMHWLQDVDDIYGYGDACGGTSGEPTFINTFQRGPQESVWETVPQPSCEDFTYGGPNGYLDLFTGDASYAEQWRYTNAPDADARAIQAAYWANQWATEQGNASAIAGTVDKASRMGDYLRYAMYDKYFKRIGNCVGASACPAGTGKNSAHYLLNWYYAWGGALDTSAGWAWRIGSSYAHFGYQNPMAAYALSEDAALVPNSPTADDDWATSLDRQLEFYQWLQSAEGGIAGGATNSWEGHYGTPPAGTPTFYGMFYDEKPVYHDPPSNQWFGMQTWSMQRLAEYYYATNDSRAGTILDKWVEWVLSEVTIGTNGDYAVPATLRWSGAPDTWNASNPGDNSELHVEVTAHSQDVGVTGSLANTLSYYAAASGNTAAQEAAAGLLDALWANSDSKGISVPEPQAHFERFDDEIYIPPGWSGTMPNGDVIEPGATFESIRTFYHDDPNWGQVEDYLNGGPVPVMEYHRFWAQADIAIAMATYSNLFEV</sequence>
<dbReference type="Gene3D" id="1.50.10.10">
    <property type="match status" value="1"/>
</dbReference>
<dbReference type="Gene3D" id="2.60.40.290">
    <property type="match status" value="1"/>
</dbReference>
<keyword evidence="2 10" id="KW-0378">Hydrolase</keyword>
<dbReference type="InterPro" id="IPR001919">
    <property type="entry name" value="CBD2"/>
</dbReference>
<feature type="region of interest" description="Disordered" evidence="7">
    <location>
        <begin position="1"/>
        <end position="20"/>
    </location>
</feature>
<name>A0ABU2MJL9_9ACTN</name>
<dbReference type="Gene3D" id="2.170.160.10">
    <property type="entry name" value="Endo-1,4-beta-glucanase f. Domain 2"/>
    <property type="match status" value="1"/>
</dbReference>
<evidence type="ECO:0000256" key="2">
    <source>
        <dbReference type="ARBA" id="ARBA00022801"/>
    </source>
</evidence>
<dbReference type="SMART" id="SM00637">
    <property type="entry name" value="CBD_II"/>
    <property type="match status" value="1"/>
</dbReference>
<feature type="compositionally biased region" description="Polar residues" evidence="7">
    <location>
        <begin position="353"/>
        <end position="373"/>
    </location>
</feature>
<feature type="chain" id="PRO_5045056468" evidence="8">
    <location>
        <begin position="51"/>
        <end position="891"/>
    </location>
</feature>
<dbReference type="Gene3D" id="4.10.870.10">
    <property type="entry name" value="Endo-1,4-beta-glucanase f. Domain 3"/>
    <property type="match status" value="1"/>
</dbReference>
<feature type="domain" description="CBM2" evidence="9">
    <location>
        <begin position="48"/>
        <end position="157"/>
    </location>
</feature>
<dbReference type="InterPro" id="IPR008965">
    <property type="entry name" value="CBM2/CBM3_carb-bd_dom_sf"/>
</dbReference>
<proteinExistence type="predicted"/>
<evidence type="ECO:0000256" key="8">
    <source>
        <dbReference type="SAM" id="SignalP"/>
    </source>
</evidence>
<evidence type="ECO:0000256" key="1">
    <source>
        <dbReference type="ARBA" id="ARBA00022729"/>
    </source>
</evidence>
<comment type="caution">
    <text evidence="10">The sequence shown here is derived from an EMBL/GenBank/DDBJ whole genome shotgun (WGS) entry which is preliminary data.</text>
</comment>
<dbReference type="InterPro" id="IPR000556">
    <property type="entry name" value="Glyco_hydro_48F"/>
</dbReference>
<evidence type="ECO:0000256" key="4">
    <source>
        <dbReference type="ARBA" id="ARBA00023277"/>
    </source>
</evidence>
<dbReference type="Pfam" id="PF02011">
    <property type="entry name" value="Glyco_hydro_48"/>
    <property type="match status" value="1"/>
</dbReference>
<protein>
    <submittedName>
        <fullName evidence="10">Glycoside hydrolase family 48 protein</fullName>
    </submittedName>
</protein>
<dbReference type="InterPro" id="IPR027390">
    <property type="entry name" value="Endoglucanase_F_dom3"/>
</dbReference>
<dbReference type="RefSeq" id="WP_311702802.1">
    <property type="nucleotide sequence ID" value="NZ_JAVREL010000001.1"/>
</dbReference>
<evidence type="ECO:0000256" key="7">
    <source>
        <dbReference type="SAM" id="MobiDB-lite"/>
    </source>
</evidence>
<evidence type="ECO:0000256" key="3">
    <source>
        <dbReference type="ARBA" id="ARBA00023001"/>
    </source>
</evidence>
<feature type="region of interest" description="Disordered" evidence="7">
    <location>
        <begin position="352"/>
        <end position="373"/>
    </location>
</feature>
<dbReference type="SUPFAM" id="SSF48208">
    <property type="entry name" value="Six-hairpin glycosidases"/>
    <property type="match status" value="1"/>
</dbReference>
<feature type="signal peptide" evidence="8">
    <location>
        <begin position="1"/>
        <end position="50"/>
    </location>
</feature>
<evidence type="ECO:0000256" key="6">
    <source>
        <dbReference type="ARBA" id="ARBA00023326"/>
    </source>
</evidence>
<gene>
    <name evidence="10" type="ORF">RM590_03375</name>
</gene>
<reference evidence="11" key="1">
    <citation type="submission" date="2023-07" db="EMBL/GenBank/DDBJ databases">
        <title>30 novel species of actinomycetes from the DSMZ collection.</title>
        <authorList>
            <person name="Nouioui I."/>
        </authorList>
    </citation>
    <scope>NUCLEOTIDE SEQUENCE [LARGE SCALE GENOMIC DNA]</scope>
    <source>
        <strain evidence="11">DSM 44938</strain>
    </source>
</reference>
<evidence type="ECO:0000259" key="9">
    <source>
        <dbReference type="PROSITE" id="PS51173"/>
    </source>
</evidence>
<keyword evidence="11" id="KW-1185">Reference proteome</keyword>
<evidence type="ECO:0000313" key="10">
    <source>
        <dbReference type="EMBL" id="MDT0341685.1"/>
    </source>
</evidence>
<keyword evidence="4" id="KW-0119">Carbohydrate metabolism</keyword>
<organism evidence="10 11">
    <name type="scientific">Streptomyces litchfieldiae</name>
    <dbReference type="NCBI Taxonomy" id="3075543"/>
    <lineage>
        <taxon>Bacteria</taxon>
        <taxon>Bacillati</taxon>
        <taxon>Actinomycetota</taxon>
        <taxon>Actinomycetes</taxon>
        <taxon>Kitasatosporales</taxon>
        <taxon>Streptomycetaceae</taxon>
        <taxon>Streptomyces</taxon>
    </lineage>
</organism>
<keyword evidence="1 8" id="KW-0732">Signal</keyword>
<keyword evidence="3" id="KW-0136">Cellulose degradation</keyword>
<accession>A0ABU2MJL9</accession>